<feature type="signal peptide" evidence="2">
    <location>
        <begin position="1"/>
        <end position="30"/>
    </location>
</feature>
<evidence type="ECO:0000256" key="2">
    <source>
        <dbReference type="SAM" id="SignalP"/>
    </source>
</evidence>
<proteinExistence type="predicted"/>
<sequence>MQWMTRQGLIGAIAFCWGLLMLLVPGQAWADEAPTSTNLTDLGISEITDSGSISSEKVSQFASAYMGIVDLISGRSEELQQAETAEEYNQLEQELEAAAIEIIQETGLTPPEYLQLLTLADTDAEFSERVATQIQDTEE</sequence>
<evidence type="ECO:0000313" key="4">
    <source>
        <dbReference type="EMBL" id="USR91857.1"/>
    </source>
</evidence>
<evidence type="ECO:0000256" key="1">
    <source>
        <dbReference type="SAM" id="Coils"/>
    </source>
</evidence>
<accession>A0ABY5ARK9</accession>
<dbReference type="RefSeq" id="WP_252663886.1">
    <property type="nucleotide sequence ID" value="NZ_CP098611.1"/>
</dbReference>
<name>A0ABY5ARK9_9CYAN</name>
<keyword evidence="5" id="KW-1185">Reference proteome</keyword>
<evidence type="ECO:0000259" key="3">
    <source>
        <dbReference type="Pfam" id="PF13767"/>
    </source>
</evidence>
<feature type="coiled-coil region" evidence="1">
    <location>
        <begin position="81"/>
        <end position="108"/>
    </location>
</feature>
<keyword evidence="1" id="KW-0175">Coiled coil</keyword>
<feature type="domain" description="DUF4168" evidence="3">
    <location>
        <begin position="54"/>
        <end position="130"/>
    </location>
</feature>
<feature type="chain" id="PRO_5046250323" evidence="2">
    <location>
        <begin position="31"/>
        <end position="139"/>
    </location>
</feature>
<protein>
    <submittedName>
        <fullName evidence="4">DUF4168 domain-containing protein</fullName>
    </submittedName>
</protein>
<evidence type="ECO:0000313" key="5">
    <source>
        <dbReference type="Proteomes" id="UP001056708"/>
    </source>
</evidence>
<dbReference type="Pfam" id="PF13767">
    <property type="entry name" value="DUF4168"/>
    <property type="match status" value="1"/>
</dbReference>
<gene>
    <name evidence="4" type="ORF">NEA10_03770</name>
</gene>
<keyword evidence="2" id="KW-0732">Signal</keyword>
<reference evidence="4" key="1">
    <citation type="submission" date="2022-06" db="EMBL/GenBank/DDBJ databases">
        <title>Genome sequence of Phormidium yuhuli AB48 isolated from an industrial photobioreactor environment.</title>
        <authorList>
            <person name="Qiu Y."/>
            <person name="Noonan A.J.C."/>
            <person name="Dofher K."/>
            <person name="Koch M."/>
            <person name="Kieft B."/>
            <person name="Lin X."/>
            <person name="Ziels R.M."/>
            <person name="Hallam S.J."/>
        </authorList>
    </citation>
    <scope>NUCLEOTIDE SEQUENCE</scope>
    <source>
        <strain evidence="4">AB48</strain>
    </source>
</reference>
<dbReference type="InterPro" id="IPR025433">
    <property type="entry name" value="DUF4168"/>
</dbReference>
<organism evidence="4 5">
    <name type="scientific">Phormidium yuhuli AB48</name>
    <dbReference type="NCBI Taxonomy" id="2940671"/>
    <lineage>
        <taxon>Bacteria</taxon>
        <taxon>Bacillati</taxon>
        <taxon>Cyanobacteriota</taxon>
        <taxon>Cyanophyceae</taxon>
        <taxon>Oscillatoriophycideae</taxon>
        <taxon>Oscillatoriales</taxon>
        <taxon>Oscillatoriaceae</taxon>
        <taxon>Phormidium</taxon>
        <taxon>Phormidium yuhuli</taxon>
    </lineage>
</organism>
<dbReference type="Proteomes" id="UP001056708">
    <property type="component" value="Chromosome"/>
</dbReference>
<dbReference type="EMBL" id="CP098611">
    <property type="protein sequence ID" value="USR91857.1"/>
    <property type="molecule type" value="Genomic_DNA"/>
</dbReference>